<sequence length="126" mass="13667">MQAIKIKADELATLGKLLDAEGLIEKVLEGLDDTFQPVIDAVNSCNTAITFDELHEKLINRKLTLHNSSSSVSVTGHLVTQCSLFRQQFPNAAALPRQVNSSTSRMPPPWQPQAHVATSNSSSSDP</sequence>
<dbReference type="EMBL" id="JARKNE010000001">
    <property type="protein sequence ID" value="KAK5846202.1"/>
    <property type="molecule type" value="Genomic_DNA"/>
</dbReference>
<comment type="caution">
    <text evidence="2">The sequence shown here is derived from an EMBL/GenBank/DDBJ whole genome shotgun (WGS) entry which is preliminary data.</text>
</comment>
<feature type="region of interest" description="Disordered" evidence="1">
    <location>
        <begin position="96"/>
        <end position="126"/>
    </location>
</feature>
<accession>A0ABR0R501</accession>
<protein>
    <submittedName>
        <fullName evidence="2">Uncharacterized protein</fullName>
    </submittedName>
</protein>
<evidence type="ECO:0000256" key="1">
    <source>
        <dbReference type="SAM" id="MobiDB-lite"/>
    </source>
</evidence>
<reference evidence="2 3" key="1">
    <citation type="submission" date="2023-03" db="EMBL/GenBank/DDBJ databases">
        <title>WGS of Gossypium arboreum.</title>
        <authorList>
            <person name="Yu D."/>
        </authorList>
    </citation>
    <scope>NUCLEOTIDE SEQUENCE [LARGE SCALE GENOMIC DNA]</scope>
    <source>
        <tissue evidence="2">Leaf</tissue>
    </source>
</reference>
<evidence type="ECO:0000313" key="3">
    <source>
        <dbReference type="Proteomes" id="UP001358586"/>
    </source>
</evidence>
<proteinExistence type="predicted"/>
<dbReference type="Proteomes" id="UP001358586">
    <property type="component" value="Chromosome 1"/>
</dbReference>
<gene>
    <name evidence="2" type="ORF">PVK06_002477</name>
</gene>
<keyword evidence="3" id="KW-1185">Reference proteome</keyword>
<name>A0ABR0R501_GOSAR</name>
<feature type="compositionally biased region" description="Polar residues" evidence="1">
    <location>
        <begin position="116"/>
        <end position="126"/>
    </location>
</feature>
<evidence type="ECO:0000313" key="2">
    <source>
        <dbReference type="EMBL" id="KAK5846202.1"/>
    </source>
</evidence>
<organism evidence="2 3">
    <name type="scientific">Gossypium arboreum</name>
    <name type="common">Tree cotton</name>
    <name type="synonym">Gossypium nanking</name>
    <dbReference type="NCBI Taxonomy" id="29729"/>
    <lineage>
        <taxon>Eukaryota</taxon>
        <taxon>Viridiplantae</taxon>
        <taxon>Streptophyta</taxon>
        <taxon>Embryophyta</taxon>
        <taxon>Tracheophyta</taxon>
        <taxon>Spermatophyta</taxon>
        <taxon>Magnoliopsida</taxon>
        <taxon>eudicotyledons</taxon>
        <taxon>Gunneridae</taxon>
        <taxon>Pentapetalae</taxon>
        <taxon>rosids</taxon>
        <taxon>malvids</taxon>
        <taxon>Malvales</taxon>
        <taxon>Malvaceae</taxon>
        <taxon>Malvoideae</taxon>
        <taxon>Gossypium</taxon>
    </lineage>
</organism>